<reference evidence="2" key="1">
    <citation type="submission" date="2014-09" db="EMBL/GenBank/DDBJ databases">
        <authorList>
            <person name="Magalhaes I.L.F."/>
            <person name="Oliveira U."/>
            <person name="Santos F.R."/>
            <person name="Vidigal T.H.D.A."/>
            <person name="Brescovit A.D."/>
            <person name="Santos A.J."/>
        </authorList>
    </citation>
    <scope>NUCLEOTIDE SEQUENCE</scope>
    <source>
        <tissue evidence="2">Shoot tissue taken approximately 20 cm above the soil surface</tissue>
    </source>
</reference>
<dbReference type="AlphaFoldDB" id="A0A0A9BPL3"/>
<proteinExistence type="predicted"/>
<accession>A0A0A9BPL3</accession>
<feature type="compositionally biased region" description="Basic residues" evidence="1">
    <location>
        <begin position="18"/>
        <end position="29"/>
    </location>
</feature>
<protein>
    <submittedName>
        <fullName evidence="2">Uncharacterized protein</fullName>
    </submittedName>
</protein>
<evidence type="ECO:0000313" key="2">
    <source>
        <dbReference type="EMBL" id="JAD61207.1"/>
    </source>
</evidence>
<sequence>MQYSSKPRSRGIALDHKRSSKVRQLKNWH</sequence>
<reference evidence="2" key="2">
    <citation type="journal article" date="2015" name="Data Brief">
        <title>Shoot transcriptome of the giant reed, Arundo donax.</title>
        <authorList>
            <person name="Barrero R.A."/>
            <person name="Guerrero F.D."/>
            <person name="Moolhuijzen P."/>
            <person name="Goolsby J.A."/>
            <person name="Tidwell J."/>
            <person name="Bellgard S.E."/>
            <person name="Bellgard M.I."/>
        </authorList>
    </citation>
    <scope>NUCLEOTIDE SEQUENCE</scope>
    <source>
        <tissue evidence="2">Shoot tissue taken approximately 20 cm above the soil surface</tissue>
    </source>
</reference>
<evidence type="ECO:0000256" key="1">
    <source>
        <dbReference type="SAM" id="MobiDB-lite"/>
    </source>
</evidence>
<dbReference type="EMBL" id="GBRH01236688">
    <property type="protein sequence ID" value="JAD61207.1"/>
    <property type="molecule type" value="Transcribed_RNA"/>
</dbReference>
<name>A0A0A9BPL3_ARUDO</name>
<organism evidence="2">
    <name type="scientific">Arundo donax</name>
    <name type="common">Giant reed</name>
    <name type="synonym">Donax arundinaceus</name>
    <dbReference type="NCBI Taxonomy" id="35708"/>
    <lineage>
        <taxon>Eukaryota</taxon>
        <taxon>Viridiplantae</taxon>
        <taxon>Streptophyta</taxon>
        <taxon>Embryophyta</taxon>
        <taxon>Tracheophyta</taxon>
        <taxon>Spermatophyta</taxon>
        <taxon>Magnoliopsida</taxon>
        <taxon>Liliopsida</taxon>
        <taxon>Poales</taxon>
        <taxon>Poaceae</taxon>
        <taxon>PACMAD clade</taxon>
        <taxon>Arundinoideae</taxon>
        <taxon>Arundineae</taxon>
        <taxon>Arundo</taxon>
    </lineage>
</organism>
<feature type="region of interest" description="Disordered" evidence="1">
    <location>
        <begin position="1"/>
        <end position="29"/>
    </location>
</feature>